<gene>
    <name evidence="5" type="ORF">TAGGR_1547</name>
</gene>
<dbReference type="GO" id="GO:0005524">
    <property type="term" value="F:ATP binding"/>
    <property type="evidence" value="ECO:0007669"/>
    <property type="project" value="UniProtKB-KW"/>
</dbReference>
<evidence type="ECO:0000259" key="4">
    <source>
        <dbReference type="Pfam" id="PF18297"/>
    </source>
</evidence>
<dbReference type="PANTHER" id="PTHR11933:SF6">
    <property type="entry name" value="THIL AANH DOMAIN-CONTAINING PROTEIN"/>
    <property type="match status" value="1"/>
</dbReference>
<evidence type="ECO:0000313" key="5">
    <source>
        <dbReference type="EMBL" id="GAQ94367.1"/>
    </source>
</evidence>
<feature type="domain" description="NFACT protein RNA binding" evidence="4">
    <location>
        <begin position="223"/>
        <end position="319"/>
    </location>
</feature>
<dbReference type="SUPFAM" id="SSF52402">
    <property type="entry name" value="Adenine nucleotide alpha hydrolases-like"/>
    <property type="match status" value="1"/>
</dbReference>
<sequence>MHRALALYSGGLDSLLSILIVKEQGIDVVALKFFTGFTAPLNENDLNYAKKFGFKIEEIDIREKFIEVLKNPEYGYGKNLNPCIDCKILMLKEAKERLSKYNASFIITGEVLNQRPMSQKREVLKLIENKSTLNGLILRPLSAKLLIPTKPEAEGIVNRELLYDIWGRTRKPQLNLAKKYGIEKPPQPAGGCLLTEPSFCRKVKDLIEYDELTVQNIELLKIGRHFRVSEHCKVIVGRDEKENEFLLNNHYGTFIYPKDFKGPVVLLTGNCSEKNIDMAASICAYYSKRKTLEVVIKTATQEEIKIYSAITEEEILKYRL</sequence>
<dbReference type="OrthoDB" id="9781887at2"/>
<dbReference type="PANTHER" id="PTHR11933">
    <property type="entry name" value="TRNA 5-METHYLAMINOMETHYL-2-THIOURIDYLATE -METHYLTRANSFERASE"/>
    <property type="match status" value="1"/>
</dbReference>
<reference evidence="6" key="1">
    <citation type="submission" date="2016-01" db="EMBL/GenBank/DDBJ databases">
        <title>Draft genome sequence of Thermodesulfovibrio aggregans strain TGE-P1.</title>
        <authorList>
            <person name="Sekiguchi Y."/>
            <person name="Ohashi A."/>
            <person name="Matsuura N."/>
            <person name="Tourlousse M.D."/>
        </authorList>
    </citation>
    <scope>NUCLEOTIDE SEQUENCE [LARGE SCALE GENOMIC DNA]</scope>
    <source>
        <strain evidence="6">TGE-P1</strain>
    </source>
</reference>
<proteinExistence type="predicted"/>
<dbReference type="GO" id="GO:0004810">
    <property type="term" value="F:CCA tRNA nucleotidyltransferase activity"/>
    <property type="evidence" value="ECO:0007669"/>
    <property type="project" value="InterPro"/>
</dbReference>
<organism evidence="5 6">
    <name type="scientific">Thermodesulfovibrio aggregans</name>
    <dbReference type="NCBI Taxonomy" id="86166"/>
    <lineage>
        <taxon>Bacteria</taxon>
        <taxon>Pseudomonadati</taxon>
        <taxon>Nitrospirota</taxon>
        <taxon>Thermodesulfovibrionia</taxon>
        <taxon>Thermodesulfovibrionales</taxon>
        <taxon>Thermodesulfovibrionaceae</taxon>
        <taxon>Thermodesulfovibrio</taxon>
    </lineage>
</organism>
<dbReference type="Proteomes" id="UP000054976">
    <property type="component" value="Unassembled WGS sequence"/>
</dbReference>
<comment type="caution">
    <text evidence="5">The sequence shown here is derived from an EMBL/GenBank/DDBJ whole genome shotgun (WGS) entry which is preliminary data.</text>
</comment>
<evidence type="ECO:0000259" key="3">
    <source>
        <dbReference type="Pfam" id="PF02568"/>
    </source>
</evidence>
<dbReference type="AlphaFoldDB" id="A0A0U9HVC4"/>
<evidence type="ECO:0000313" key="6">
    <source>
        <dbReference type="Proteomes" id="UP000054976"/>
    </source>
</evidence>
<dbReference type="RefSeq" id="WP_059175828.1">
    <property type="nucleotide sequence ID" value="NZ_BCNO01000001.1"/>
</dbReference>
<dbReference type="InterPro" id="IPR059101">
    <property type="entry name" value="NFACT-R_2"/>
</dbReference>
<evidence type="ECO:0000256" key="1">
    <source>
        <dbReference type="ARBA" id="ARBA00022741"/>
    </source>
</evidence>
<evidence type="ECO:0000256" key="2">
    <source>
        <dbReference type="ARBA" id="ARBA00022840"/>
    </source>
</evidence>
<feature type="domain" description="Thil AANH" evidence="3">
    <location>
        <begin position="3"/>
        <end position="141"/>
    </location>
</feature>
<keyword evidence="1" id="KW-0547">Nucleotide-binding</keyword>
<name>A0A0U9HVC4_9BACT</name>
<dbReference type="Pfam" id="PF18297">
    <property type="entry name" value="NFACT-R_2"/>
    <property type="match status" value="1"/>
</dbReference>
<dbReference type="Pfam" id="PF02568">
    <property type="entry name" value="ThiI"/>
    <property type="match status" value="1"/>
</dbReference>
<dbReference type="InterPro" id="IPR014729">
    <property type="entry name" value="Rossmann-like_a/b/a_fold"/>
</dbReference>
<accession>A0A0U9HVC4</accession>
<dbReference type="Gene3D" id="3.40.50.620">
    <property type="entry name" value="HUPs"/>
    <property type="match status" value="1"/>
</dbReference>
<dbReference type="InterPro" id="IPR020536">
    <property type="entry name" value="ThiI_AANH"/>
</dbReference>
<keyword evidence="6" id="KW-1185">Reference proteome</keyword>
<protein>
    <submittedName>
        <fullName evidence="5">tRNA U34 2-thiouridine synthase MnmA/TrmU, contains the PP-loop ATPase domain</fullName>
    </submittedName>
</protein>
<dbReference type="STRING" id="86166.TAGGR_1547"/>
<keyword evidence="2" id="KW-0067">ATP-binding</keyword>
<dbReference type="EMBL" id="BCNO01000001">
    <property type="protein sequence ID" value="GAQ94367.1"/>
    <property type="molecule type" value="Genomic_DNA"/>
</dbReference>